<evidence type="ECO:0000313" key="1">
    <source>
        <dbReference type="EMBL" id="MDX4954002.1"/>
    </source>
</evidence>
<dbReference type="Proteomes" id="UP001287445">
    <property type="component" value="Unassembled WGS sequence"/>
</dbReference>
<proteinExistence type="predicted"/>
<dbReference type="RefSeq" id="WP_034391723.1">
    <property type="nucleotide sequence ID" value="NZ_CAGKLB010000006.1"/>
</dbReference>
<accession>A0AAJ2VA17</accession>
<name>A0AAJ2VA17_DELAC</name>
<reference evidence="1" key="1">
    <citation type="submission" date="2023-11" db="EMBL/GenBank/DDBJ databases">
        <title>Identification and selenium tolerance of Delftia acidovorans R3-25.</title>
        <authorList>
            <person name="Zhang S."/>
            <person name="Liu Y."/>
            <person name="Guo Y."/>
        </authorList>
    </citation>
    <scope>NUCLEOTIDE SEQUENCE</scope>
    <source>
        <strain evidence="1">R3-25</strain>
    </source>
</reference>
<dbReference type="AlphaFoldDB" id="A0AAJ2VA17"/>
<sequence>MPIAHPKNDYQIPRGRVYIDLYDANEQLTGEIPMGNCPGFTLTVAAEKAEHFSSEEGMSEKDGSWPIKVTRTGALTCDNISARNVASWLSGTHALKTQDATPVDNEIRAVVPGRQYQLGATAANPLGVRNVSTVSIKSEDGQTSYVAGRDYNLSLETGRVQIIEGGQIAAGKVVFGYTPVAGQFESVMTGAKTDMTCAIRIVSDSAAGLDSDWYMPLVALTPTGEMPLITEDTKPVSMQFSLEVLKGPNAQAIYRDGRPVSIP</sequence>
<gene>
    <name evidence="1" type="ORF">SGN30_11330</name>
</gene>
<dbReference type="EMBL" id="JAWWMZ010000003">
    <property type="protein sequence ID" value="MDX4954002.1"/>
    <property type="molecule type" value="Genomic_DNA"/>
</dbReference>
<organism evidence="1 2">
    <name type="scientific">Delftia acidovorans</name>
    <name type="common">Pseudomonas acidovorans</name>
    <name type="synonym">Comamonas acidovorans</name>
    <dbReference type="NCBI Taxonomy" id="80866"/>
    <lineage>
        <taxon>Bacteria</taxon>
        <taxon>Pseudomonadati</taxon>
        <taxon>Pseudomonadota</taxon>
        <taxon>Betaproteobacteria</taxon>
        <taxon>Burkholderiales</taxon>
        <taxon>Comamonadaceae</taxon>
        <taxon>Delftia</taxon>
    </lineage>
</organism>
<comment type="caution">
    <text evidence="1">The sequence shown here is derived from an EMBL/GenBank/DDBJ whole genome shotgun (WGS) entry which is preliminary data.</text>
</comment>
<evidence type="ECO:0000313" key="2">
    <source>
        <dbReference type="Proteomes" id="UP001287445"/>
    </source>
</evidence>
<protein>
    <submittedName>
        <fullName evidence="1">Uncharacterized protein</fullName>
    </submittedName>
</protein>